<keyword evidence="2" id="KW-1185">Reference proteome</keyword>
<accession>A0ABY2KGX7</accession>
<proteinExistence type="predicted"/>
<evidence type="ECO:0000313" key="1">
    <source>
        <dbReference type="EMBL" id="TGD41444.1"/>
    </source>
</evidence>
<organism evidence="1 2">
    <name type="scientific">Pseudotabrizicola sediminis</name>
    <dbReference type="NCBI Taxonomy" id="2486418"/>
    <lineage>
        <taxon>Bacteria</taxon>
        <taxon>Pseudomonadati</taxon>
        <taxon>Pseudomonadota</taxon>
        <taxon>Alphaproteobacteria</taxon>
        <taxon>Rhodobacterales</taxon>
        <taxon>Paracoccaceae</taxon>
        <taxon>Pseudotabrizicola</taxon>
    </lineage>
</organism>
<dbReference type="Proteomes" id="UP000297741">
    <property type="component" value="Unassembled WGS sequence"/>
</dbReference>
<dbReference type="RefSeq" id="WP_135433971.1">
    <property type="nucleotide sequence ID" value="NZ_RPEM01000025.1"/>
</dbReference>
<evidence type="ECO:0000313" key="2">
    <source>
        <dbReference type="Proteomes" id="UP000297741"/>
    </source>
</evidence>
<dbReference type="EMBL" id="RPEM01000025">
    <property type="protein sequence ID" value="TGD41444.1"/>
    <property type="molecule type" value="Genomic_DNA"/>
</dbReference>
<gene>
    <name evidence="1" type="ORF">EEB11_18625</name>
</gene>
<reference evidence="1 2" key="1">
    <citation type="submission" date="2018-11" db="EMBL/GenBank/DDBJ databases">
        <title>Tabrizicola sp. isolated from sediment of alpine lake.</title>
        <authorList>
            <person name="Liu Z."/>
        </authorList>
    </citation>
    <scope>NUCLEOTIDE SEQUENCE [LARGE SCALE GENOMIC DNA]</scope>
    <source>
        <strain evidence="1 2">DRYC-M-16</strain>
    </source>
</reference>
<sequence length="116" mass="13379">MYIRPTPGNPLYYQYGALRTWAASKLGMAFLFEDQCTDFFHRNLRPVLEAADADVARIEIFEMLFCADRETMRKGSPPCFFTSGAIHELDVSYSRQPKVAREKELRSMFSDLPAEE</sequence>
<name>A0ABY2KGX7_9RHOB</name>
<comment type="caution">
    <text evidence="1">The sequence shown here is derived from an EMBL/GenBank/DDBJ whole genome shotgun (WGS) entry which is preliminary data.</text>
</comment>
<protein>
    <submittedName>
        <fullName evidence="1">Uncharacterized protein</fullName>
    </submittedName>
</protein>